<dbReference type="STRING" id="564608.C1N684"/>
<dbReference type="GO" id="GO:0016020">
    <property type="term" value="C:membrane"/>
    <property type="evidence" value="ECO:0007669"/>
    <property type="project" value="TreeGrafter"/>
</dbReference>
<dbReference type="PANTHER" id="PTHR46512">
    <property type="entry name" value="PEPTIDYLPROLYL ISOMERASE"/>
    <property type="match status" value="1"/>
</dbReference>
<organism evidence="3">
    <name type="scientific">Micromonas pusilla (strain CCMP1545)</name>
    <name type="common">Picoplanktonic green alga</name>
    <dbReference type="NCBI Taxonomy" id="564608"/>
    <lineage>
        <taxon>Eukaryota</taxon>
        <taxon>Viridiplantae</taxon>
        <taxon>Chlorophyta</taxon>
        <taxon>Mamiellophyceae</taxon>
        <taxon>Mamiellales</taxon>
        <taxon>Mamiellaceae</taxon>
        <taxon>Micromonas</taxon>
    </lineage>
</organism>
<dbReference type="EMBL" id="GG663748">
    <property type="protein sequence ID" value="EEH52626.1"/>
    <property type="molecule type" value="Genomic_DNA"/>
</dbReference>
<dbReference type="Proteomes" id="UP000001876">
    <property type="component" value="Unassembled WGS sequence"/>
</dbReference>
<dbReference type="AlphaFoldDB" id="C1N684"/>
<dbReference type="GO" id="GO:0005740">
    <property type="term" value="C:mitochondrial envelope"/>
    <property type="evidence" value="ECO:0007669"/>
    <property type="project" value="TreeGrafter"/>
</dbReference>
<dbReference type="InterPro" id="IPR011990">
    <property type="entry name" value="TPR-like_helical_dom_sf"/>
</dbReference>
<dbReference type="Gene3D" id="1.25.40.10">
    <property type="entry name" value="Tetratricopeptide repeat domain"/>
    <property type="match status" value="1"/>
</dbReference>
<evidence type="ECO:0000256" key="1">
    <source>
        <dbReference type="SAM" id="MobiDB-lite"/>
    </source>
</evidence>
<feature type="region of interest" description="Disordered" evidence="1">
    <location>
        <begin position="56"/>
        <end position="79"/>
    </location>
</feature>
<dbReference type="OrthoDB" id="433738at2759"/>
<gene>
    <name evidence="2" type="ORF">MICPUCDRAFT_53190</name>
</gene>
<dbReference type="SUPFAM" id="SSF48452">
    <property type="entry name" value="TPR-like"/>
    <property type="match status" value="1"/>
</dbReference>
<dbReference type="GO" id="GO:0005829">
    <property type="term" value="C:cytosol"/>
    <property type="evidence" value="ECO:0007669"/>
    <property type="project" value="TreeGrafter"/>
</dbReference>
<dbReference type="PANTHER" id="PTHR46512:SF1">
    <property type="entry name" value="PEPTIDYLPROLYL ISOMERASE"/>
    <property type="match status" value="1"/>
</dbReference>
<keyword evidence="3" id="KW-1185">Reference proteome</keyword>
<accession>C1N684</accession>
<dbReference type="GO" id="GO:0044183">
    <property type="term" value="F:protein folding chaperone"/>
    <property type="evidence" value="ECO:0007669"/>
    <property type="project" value="TreeGrafter"/>
</dbReference>
<dbReference type="InterPro" id="IPR019734">
    <property type="entry name" value="TPR_rpt"/>
</dbReference>
<name>C1N684_MICPC</name>
<evidence type="ECO:0000313" key="3">
    <source>
        <dbReference type="Proteomes" id="UP000001876"/>
    </source>
</evidence>
<protein>
    <submittedName>
        <fullName evidence="2">Predicted protein</fullName>
    </submittedName>
</protein>
<dbReference type="KEGG" id="mpp:MICPUCDRAFT_53190"/>
<reference evidence="2 3" key="1">
    <citation type="journal article" date="2009" name="Science">
        <title>Green evolution and dynamic adaptations revealed by genomes of the marine picoeukaryotes Micromonas.</title>
        <authorList>
            <person name="Worden A.Z."/>
            <person name="Lee J.H."/>
            <person name="Mock T."/>
            <person name="Rouze P."/>
            <person name="Simmons M.P."/>
            <person name="Aerts A.L."/>
            <person name="Allen A.E."/>
            <person name="Cuvelier M.L."/>
            <person name="Derelle E."/>
            <person name="Everett M.V."/>
            <person name="Foulon E."/>
            <person name="Grimwood J."/>
            <person name="Gundlach H."/>
            <person name="Henrissat B."/>
            <person name="Napoli C."/>
            <person name="McDonald S.M."/>
            <person name="Parker M.S."/>
            <person name="Rombauts S."/>
            <person name="Salamov A."/>
            <person name="Von Dassow P."/>
            <person name="Badger J.H."/>
            <person name="Coutinho P.M."/>
            <person name="Demir E."/>
            <person name="Dubchak I."/>
            <person name="Gentemann C."/>
            <person name="Eikrem W."/>
            <person name="Gready J.E."/>
            <person name="John U."/>
            <person name="Lanier W."/>
            <person name="Lindquist E.A."/>
            <person name="Lucas S."/>
            <person name="Mayer K.F."/>
            <person name="Moreau H."/>
            <person name="Not F."/>
            <person name="Otillar R."/>
            <person name="Panaud O."/>
            <person name="Pangilinan J."/>
            <person name="Paulsen I."/>
            <person name="Piegu B."/>
            <person name="Poliakov A."/>
            <person name="Robbens S."/>
            <person name="Schmutz J."/>
            <person name="Toulza E."/>
            <person name="Wyss T."/>
            <person name="Zelensky A."/>
            <person name="Zhou K."/>
            <person name="Armbrust E.V."/>
            <person name="Bhattacharya D."/>
            <person name="Goodenough U.W."/>
            <person name="Van de Peer Y."/>
            <person name="Grigoriev I.V."/>
        </authorList>
    </citation>
    <scope>NUCLEOTIDE SEQUENCE [LARGE SCALE GENOMIC DNA]</scope>
    <source>
        <strain evidence="2 3">CCMP1545</strain>
    </source>
</reference>
<dbReference type="SMART" id="SM00028">
    <property type="entry name" value="TPR"/>
    <property type="match status" value="3"/>
</dbReference>
<evidence type="ECO:0000313" key="2">
    <source>
        <dbReference type="EMBL" id="EEH52626.1"/>
    </source>
</evidence>
<sequence length="438" mass="47680">MASSEGFAVTSYATPPAFAPAIELDDGHVVVRLARNALATRDAKRVDANSRVALRLRVAPGPGERGGGDDDDDAASSKATTHVVHVDGALVEGVETALLRGGEDGAGMTAGDVFLVSCTMDRTLTDDAPLFAPGAIDITKRRYDETHFEVDVLAVEDAWPGKISGTAKQKLERGEALKRLGNKLLKEGRARRAEVKYAAGVEMFTVMGAEFVHSNVPTAEETKTNRDAEAMGAALYNNLAVCLMKRDAFHDAEIACTEALDLSPGNIKALLRRGTCRIDTLKWDEAEVDFFAALKHAAAANDTKAFFALEHDLHKQRMRLKSMRKAQDAKDLEVVSGMFDRLSGKAHQRAHDAVARRRIQKKRDKSATWYDAADVALPGEAFPMTGTRAQSAIKIDVIDAEIAAEEEEEADEARADKSEMYNTLLRTGAMRMYNPDNF</sequence>
<dbReference type="GeneID" id="9688732"/>
<dbReference type="eggNOG" id="KOG0543">
    <property type="taxonomic scope" value="Eukaryota"/>
</dbReference>
<dbReference type="RefSeq" id="XP_003063490.1">
    <property type="nucleotide sequence ID" value="XM_003063444.1"/>
</dbReference>
<proteinExistence type="predicted"/>
<dbReference type="GO" id="GO:0012505">
    <property type="term" value="C:endomembrane system"/>
    <property type="evidence" value="ECO:0007669"/>
    <property type="project" value="TreeGrafter"/>
</dbReference>
<dbReference type="InterPro" id="IPR050754">
    <property type="entry name" value="FKBP4/5/8-like"/>
</dbReference>